<gene>
    <name evidence="2" type="ORF">EV702DRAFT_947716</name>
</gene>
<dbReference type="InterPro" id="IPR036322">
    <property type="entry name" value="WD40_repeat_dom_sf"/>
</dbReference>
<dbReference type="InterPro" id="IPR001680">
    <property type="entry name" value="WD40_rpt"/>
</dbReference>
<dbReference type="SUPFAM" id="SSF50978">
    <property type="entry name" value="WD40 repeat-like"/>
    <property type="match status" value="1"/>
</dbReference>
<dbReference type="InterPro" id="IPR015943">
    <property type="entry name" value="WD40/YVTN_repeat-like_dom_sf"/>
</dbReference>
<dbReference type="PROSITE" id="PS50082">
    <property type="entry name" value="WD_REPEATS_2"/>
    <property type="match status" value="1"/>
</dbReference>
<name>A0A9P7CY50_9AGAM</name>
<dbReference type="SMART" id="SM00320">
    <property type="entry name" value="WD40"/>
    <property type="match status" value="2"/>
</dbReference>
<dbReference type="Gene3D" id="2.130.10.10">
    <property type="entry name" value="YVTN repeat-like/Quinoprotein amine dehydrogenase"/>
    <property type="match status" value="1"/>
</dbReference>
<reference evidence="2" key="1">
    <citation type="journal article" date="2020" name="New Phytol.">
        <title>Comparative genomics reveals dynamic genome evolution in host specialist ectomycorrhizal fungi.</title>
        <authorList>
            <person name="Lofgren L.A."/>
            <person name="Nguyen N.H."/>
            <person name="Vilgalys R."/>
            <person name="Ruytinx J."/>
            <person name="Liao H.L."/>
            <person name="Branco S."/>
            <person name="Kuo A."/>
            <person name="LaButti K."/>
            <person name="Lipzen A."/>
            <person name="Andreopoulos W."/>
            <person name="Pangilinan J."/>
            <person name="Riley R."/>
            <person name="Hundley H."/>
            <person name="Na H."/>
            <person name="Barry K."/>
            <person name="Grigoriev I.V."/>
            <person name="Stajich J.E."/>
            <person name="Kennedy P.G."/>
        </authorList>
    </citation>
    <scope>NUCLEOTIDE SEQUENCE</scope>
    <source>
        <strain evidence="2">DOB743</strain>
    </source>
</reference>
<keyword evidence="1" id="KW-0853">WD repeat</keyword>
<evidence type="ECO:0000313" key="3">
    <source>
        <dbReference type="Proteomes" id="UP000714275"/>
    </source>
</evidence>
<feature type="non-terminal residue" evidence="2">
    <location>
        <position position="300"/>
    </location>
</feature>
<dbReference type="AlphaFoldDB" id="A0A9P7CY50"/>
<dbReference type="EMBL" id="JABBWD010000070">
    <property type="protein sequence ID" value="KAG1769701.1"/>
    <property type="molecule type" value="Genomic_DNA"/>
</dbReference>
<evidence type="ECO:0000313" key="2">
    <source>
        <dbReference type="EMBL" id="KAG1769701.1"/>
    </source>
</evidence>
<accession>A0A9P7CY50</accession>
<keyword evidence="3" id="KW-1185">Reference proteome</keyword>
<evidence type="ECO:0000256" key="1">
    <source>
        <dbReference type="PROSITE-ProRule" id="PRU00221"/>
    </source>
</evidence>
<feature type="non-terminal residue" evidence="2">
    <location>
        <position position="1"/>
    </location>
</feature>
<organism evidence="2 3">
    <name type="scientific">Suillus placidus</name>
    <dbReference type="NCBI Taxonomy" id="48579"/>
    <lineage>
        <taxon>Eukaryota</taxon>
        <taxon>Fungi</taxon>
        <taxon>Dikarya</taxon>
        <taxon>Basidiomycota</taxon>
        <taxon>Agaricomycotina</taxon>
        <taxon>Agaricomycetes</taxon>
        <taxon>Agaricomycetidae</taxon>
        <taxon>Boletales</taxon>
        <taxon>Suillineae</taxon>
        <taxon>Suillaceae</taxon>
        <taxon>Suillus</taxon>
    </lineage>
</organism>
<comment type="caution">
    <text evidence="2">The sequence shown here is derived from an EMBL/GenBank/DDBJ whole genome shotgun (WGS) entry which is preliminary data.</text>
</comment>
<dbReference type="Proteomes" id="UP000714275">
    <property type="component" value="Unassembled WGS sequence"/>
</dbReference>
<protein>
    <submittedName>
        <fullName evidence="2">WD40-repeat-containing domain protein</fullName>
    </submittedName>
</protein>
<dbReference type="OrthoDB" id="2654453at2759"/>
<feature type="repeat" description="WD" evidence="1">
    <location>
        <begin position="8"/>
        <end position="49"/>
    </location>
</feature>
<proteinExistence type="predicted"/>
<dbReference type="Pfam" id="PF00400">
    <property type="entry name" value="WD40"/>
    <property type="match status" value="1"/>
</dbReference>
<sequence>RYRPLARLTTYSGTVHALAISNDGRILAGGVGTTRIKLWDINSHNELLCSSHHESRGTVSCAVWTTTRQTTVETLCYGTGLGYITFLRRGLIDNNFQEICARRLGSGFEITCLSCHPTSSEGNIQIAVGTRDKMVQVLILNTSSQLQSVFAVQLENTVPKSVAFTDNKAIYVFRLYDGKFMKLEDEDGTIVEEVSCKSLIGYAAVHQKCGVFIVDNATDGFTLYRLEGKGEPIRTFATALPSLSVLKQVAFGEEGKVIVGGSDNGLAYVFDRKMGQVLKTLHHADAGLVQMIAVSIEIGH</sequence>